<dbReference type="InterPro" id="IPR013057">
    <property type="entry name" value="AA_transpt_TM"/>
</dbReference>
<evidence type="ECO:0000256" key="2">
    <source>
        <dbReference type="ARBA" id="ARBA00008066"/>
    </source>
</evidence>
<keyword evidence="10" id="KW-1185">Reference proteome</keyword>
<evidence type="ECO:0000256" key="3">
    <source>
        <dbReference type="ARBA" id="ARBA00022692"/>
    </source>
</evidence>
<dbReference type="GO" id="GO:0015179">
    <property type="term" value="F:L-amino acid transmembrane transporter activity"/>
    <property type="evidence" value="ECO:0007669"/>
    <property type="project" value="TreeGrafter"/>
</dbReference>
<feature type="transmembrane region" description="Helical" evidence="7">
    <location>
        <begin position="412"/>
        <end position="435"/>
    </location>
</feature>
<gene>
    <name evidence="9" type="ORF">M752DRAFT_320651</name>
</gene>
<accession>A0A370PC11</accession>
<feature type="transmembrane region" description="Helical" evidence="7">
    <location>
        <begin position="306"/>
        <end position="325"/>
    </location>
</feature>
<organism evidence="9 10">
    <name type="scientific">Aspergillus phoenicis ATCC 13157</name>
    <dbReference type="NCBI Taxonomy" id="1353007"/>
    <lineage>
        <taxon>Eukaryota</taxon>
        <taxon>Fungi</taxon>
        <taxon>Dikarya</taxon>
        <taxon>Ascomycota</taxon>
        <taxon>Pezizomycotina</taxon>
        <taxon>Eurotiomycetes</taxon>
        <taxon>Eurotiomycetidae</taxon>
        <taxon>Eurotiales</taxon>
        <taxon>Aspergillaceae</taxon>
        <taxon>Aspergillus</taxon>
    </lineage>
</organism>
<protein>
    <recommendedName>
        <fullName evidence="8">Amino acid transporter transmembrane domain-containing protein</fullName>
    </recommendedName>
</protein>
<evidence type="ECO:0000256" key="7">
    <source>
        <dbReference type="SAM" id="Phobius"/>
    </source>
</evidence>
<dbReference type="PANTHER" id="PTHR22950">
    <property type="entry name" value="AMINO ACID TRANSPORTER"/>
    <property type="match status" value="1"/>
</dbReference>
<dbReference type="AlphaFoldDB" id="A0A370PC11"/>
<evidence type="ECO:0000313" key="10">
    <source>
        <dbReference type="Proteomes" id="UP000254937"/>
    </source>
</evidence>
<comment type="subcellular location">
    <subcellularLocation>
        <location evidence="1">Membrane</location>
        <topology evidence="1">Multi-pass membrane protein</topology>
    </subcellularLocation>
</comment>
<dbReference type="GO" id="GO:0016020">
    <property type="term" value="C:membrane"/>
    <property type="evidence" value="ECO:0007669"/>
    <property type="project" value="UniProtKB-SubCell"/>
</dbReference>
<comment type="similarity">
    <text evidence="2">Belongs to the amino acid/polyamine transporter 2 family.</text>
</comment>
<dbReference type="Pfam" id="PF01490">
    <property type="entry name" value="Aa_trans"/>
    <property type="match status" value="1"/>
</dbReference>
<feature type="transmembrane region" description="Helical" evidence="7">
    <location>
        <begin position="379"/>
        <end position="400"/>
    </location>
</feature>
<dbReference type="Proteomes" id="UP000254937">
    <property type="component" value="Unassembled WGS sequence"/>
</dbReference>
<evidence type="ECO:0000313" key="9">
    <source>
        <dbReference type="EMBL" id="RDK39735.1"/>
    </source>
</evidence>
<proteinExistence type="inferred from homology"/>
<keyword evidence="4 7" id="KW-1133">Transmembrane helix</keyword>
<keyword evidence="5 7" id="KW-0472">Membrane</keyword>
<dbReference type="FunFam" id="1.20.1740.10:FF:000039">
    <property type="entry name" value="Neutral amino acid transporter (Eurofung)"/>
    <property type="match status" value="1"/>
</dbReference>
<dbReference type="PANTHER" id="PTHR22950:SF668">
    <property type="entry name" value="AMINO ACID TRANSPORTER (EUROFUNG)"/>
    <property type="match status" value="1"/>
</dbReference>
<feature type="region of interest" description="Disordered" evidence="6">
    <location>
        <begin position="1"/>
        <end position="34"/>
    </location>
</feature>
<evidence type="ECO:0000259" key="8">
    <source>
        <dbReference type="Pfam" id="PF01490"/>
    </source>
</evidence>
<feature type="transmembrane region" description="Helical" evidence="7">
    <location>
        <begin position="167"/>
        <end position="186"/>
    </location>
</feature>
<feature type="transmembrane region" description="Helical" evidence="7">
    <location>
        <begin position="265"/>
        <end position="286"/>
    </location>
</feature>
<evidence type="ECO:0000256" key="1">
    <source>
        <dbReference type="ARBA" id="ARBA00004141"/>
    </source>
</evidence>
<sequence>MSPLSEINNPGDPLAEQEKPVGARNTSGTGDPFSHDGVGGVKYRTLAWCIPNRSPLTACTVMVAETISLGILSLPSAVASLGLVAAVILILGLGALATYTGYTLGQFKLRYPHVHSMGDAGEVLMGRIGREVLGTAQLLFLIFIMGSHLLTFTVMMNTLTDHGTCSIVFGVIGLAVSFAFTLPRTLKKVSWLSISCRSQVAAVLMPSLTTHSTKLSWLSLTLSSHTVYDKTFLSRETKLTSTAGHVAFFGFISEMRTPTDYPKTLYMLQGIDTSMYTISAVVIYRYGGRDVASPALGSTSPLMSKIAYGIAIPTIVIAGVINGHVACKYIYVRLFRGTDRMHQRGLVSIGTWVMIGLVLWTLAWIIAEAIPVFNDLLSLITALFASWFTYGLSGIFWLFLNWGRYSSSRRKILLTGLNLLVVVVGGCLCALGLYVSGKSIHDHPRSSSFSCANNA</sequence>
<feature type="domain" description="Amino acid transporter transmembrane" evidence="8">
    <location>
        <begin position="54"/>
        <end position="435"/>
    </location>
</feature>
<feature type="transmembrane region" description="Helical" evidence="7">
    <location>
        <begin position="78"/>
        <end position="102"/>
    </location>
</feature>
<dbReference type="EMBL" id="KZ851860">
    <property type="protein sequence ID" value="RDK39735.1"/>
    <property type="molecule type" value="Genomic_DNA"/>
</dbReference>
<keyword evidence="3 7" id="KW-0812">Transmembrane</keyword>
<evidence type="ECO:0000256" key="6">
    <source>
        <dbReference type="SAM" id="MobiDB-lite"/>
    </source>
</evidence>
<feature type="transmembrane region" description="Helical" evidence="7">
    <location>
        <begin position="346"/>
        <end position="367"/>
    </location>
</feature>
<name>A0A370PC11_ASPPH</name>
<reference evidence="9 10" key="1">
    <citation type="submission" date="2018-07" db="EMBL/GenBank/DDBJ databases">
        <title>Section-level genome sequencing of Aspergillus section Nigri to investigate inter- and intra-species variation.</title>
        <authorList>
            <consortium name="DOE Joint Genome Institute"/>
            <person name="Vesth T.C."/>
            <person name="Nybo J.L."/>
            <person name="Theobald S."/>
            <person name="Frisvad J.C."/>
            <person name="Larsen T.O."/>
            <person name="Nielsen K.F."/>
            <person name="Hoof J.B."/>
            <person name="Brandl J."/>
            <person name="Salamov A."/>
            <person name="Riley R."/>
            <person name="Gladden J.M."/>
            <person name="Phatale P."/>
            <person name="Nielsen M.T."/>
            <person name="Lyhne E.K."/>
            <person name="Kogle M.E."/>
            <person name="Strasser K."/>
            <person name="McDonnell E."/>
            <person name="Barry K."/>
            <person name="Clum A."/>
            <person name="Chen C."/>
            <person name="Nolan M."/>
            <person name="Sandor L."/>
            <person name="Kuo A."/>
            <person name="Lipzen A."/>
            <person name="Hainaut M."/>
            <person name="Drula E."/>
            <person name="Tsang A."/>
            <person name="Magnuson J.K."/>
            <person name="Henrissat B."/>
            <person name="Wiebenga A."/>
            <person name="Simmons B.A."/>
            <person name="Makela M.R."/>
            <person name="De vries R.P."/>
            <person name="Grigoriev I.V."/>
            <person name="Mortensen U.H."/>
            <person name="Baker S.E."/>
            <person name="Andersen M.R."/>
        </authorList>
    </citation>
    <scope>NUCLEOTIDE SEQUENCE [LARGE SCALE GENOMIC DNA]</scope>
    <source>
        <strain evidence="9 10">ATCC 13157</strain>
    </source>
</reference>
<evidence type="ECO:0000256" key="4">
    <source>
        <dbReference type="ARBA" id="ARBA00022989"/>
    </source>
</evidence>
<evidence type="ECO:0000256" key="5">
    <source>
        <dbReference type="ARBA" id="ARBA00023136"/>
    </source>
</evidence>
<feature type="transmembrane region" description="Helical" evidence="7">
    <location>
        <begin position="132"/>
        <end position="155"/>
    </location>
</feature>